<keyword evidence="2" id="KW-1003">Cell membrane</keyword>
<dbReference type="PANTHER" id="PTHR43081">
    <property type="entry name" value="ADENYLATE CYCLASE, TERMINAL-DIFFERENTIATION SPECIFIC-RELATED"/>
    <property type="match status" value="1"/>
</dbReference>
<feature type="transmembrane region" description="Helical" evidence="4">
    <location>
        <begin position="151"/>
        <end position="169"/>
    </location>
</feature>
<evidence type="ECO:0000256" key="4">
    <source>
        <dbReference type="SAM" id="Phobius"/>
    </source>
</evidence>
<evidence type="ECO:0000256" key="3">
    <source>
        <dbReference type="ARBA" id="ARBA00023136"/>
    </source>
</evidence>
<dbReference type="CDD" id="cd07302">
    <property type="entry name" value="CHD"/>
    <property type="match status" value="1"/>
</dbReference>
<dbReference type="EC" id="4.6.1.1" evidence="6"/>
<feature type="domain" description="Guanylate cyclase" evidence="5">
    <location>
        <begin position="261"/>
        <end position="390"/>
    </location>
</feature>
<dbReference type="PROSITE" id="PS50125">
    <property type="entry name" value="GUANYLATE_CYCLASE_2"/>
    <property type="match status" value="1"/>
</dbReference>
<evidence type="ECO:0000256" key="2">
    <source>
        <dbReference type="ARBA" id="ARBA00022475"/>
    </source>
</evidence>
<keyword evidence="6" id="KW-0456">Lyase</keyword>
<dbReference type="GO" id="GO:0006171">
    <property type="term" value="P:cAMP biosynthetic process"/>
    <property type="evidence" value="ECO:0007669"/>
    <property type="project" value="TreeGrafter"/>
</dbReference>
<evidence type="ECO:0000313" key="7">
    <source>
        <dbReference type="Proteomes" id="UP000524404"/>
    </source>
</evidence>
<dbReference type="Gene3D" id="3.30.70.1230">
    <property type="entry name" value="Nucleotide cyclase"/>
    <property type="match status" value="1"/>
</dbReference>
<proteinExistence type="predicted"/>
<sequence>MKRFLFSENPVLTYFDKQFEQENIRRERQRAGVLLIFFSISFLSYALFAKTVYQLNYLNGHENVPQIIFLYLAFMTFYELTVWISMKYLLKVMSKMPLVAKFGNASLEITLLTLVMYFASQEYNHPILIVLSPLVYIYFIFIILSTLRLSFAVSLWTGLLAGVEYFFLSNHLIESGTIVSEHDIYTKQMFSYLLKTFSLVFGGLSAGYVAMQIRKSIQLSIERMETQEHIVEMFGQQVSPEVVQVMLEQNGILKAKHQKVSIMFLDIRNFTVYADKHTAEEVMNYQNVFFEVVANTVNEYKGIVNQFLGDGCMVTFGAPIPLENPSENAVKAGLSIIEKISKMNELGTIPNTGVGIGIHTGDAVVGNIGTDSRQQYNITGNVVIQAARIEQLNKKYQSQLLISQEVMDEISAIPIDTVQVGSVKLKGMENEMFLWKLA</sequence>
<accession>A0A841EJ51</accession>
<evidence type="ECO:0000256" key="1">
    <source>
        <dbReference type="ARBA" id="ARBA00004651"/>
    </source>
</evidence>
<protein>
    <submittedName>
        <fullName evidence="6">Adenylate cyclase</fullName>
        <ecNumber evidence="6">4.6.1.1</ecNumber>
    </submittedName>
</protein>
<feature type="transmembrane region" description="Helical" evidence="4">
    <location>
        <begin position="189"/>
        <end position="211"/>
    </location>
</feature>
<dbReference type="AlphaFoldDB" id="A0A841EJ51"/>
<keyword evidence="4" id="KW-1133">Transmembrane helix</keyword>
<comment type="caution">
    <text evidence="6">The sequence shown here is derived from an EMBL/GenBank/DDBJ whole genome shotgun (WGS) entry which is preliminary data.</text>
</comment>
<dbReference type="InterPro" id="IPR029787">
    <property type="entry name" value="Nucleotide_cyclase"/>
</dbReference>
<evidence type="ECO:0000259" key="5">
    <source>
        <dbReference type="PROSITE" id="PS50125"/>
    </source>
</evidence>
<dbReference type="PANTHER" id="PTHR43081:SF17">
    <property type="entry name" value="BLL5647 PROTEIN"/>
    <property type="match status" value="1"/>
</dbReference>
<dbReference type="InterPro" id="IPR001054">
    <property type="entry name" value="A/G_cyclase"/>
</dbReference>
<feature type="transmembrane region" description="Helical" evidence="4">
    <location>
        <begin position="98"/>
        <end position="119"/>
    </location>
</feature>
<dbReference type="GO" id="GO:0005886">
    <property type="term" value="C:plasma membrane"/>
    <property type="evidence" value="ECO:0007669"/>
    <property type="project" value="UniProtKB-SubCell"/>
</dbReference>
<keyword evidence="3 4" id="KW-0472">Membrane</keyword>
<comment type="subcellular location">
    <subcellularLocation>
        <location evidence="1">Cell membrane</location>
        <topology evidence="1">Multi-pass membrane protein</topology>
    </subcellularLocation>
</comment>
<gene>
    <name evidence="6" type="ORF">HNP25_001638</name>
</gene>
<organism evidence="6 7">
    <name type="scientific">Arcicella rosea</name>
    <dbReference type="NCBI Taxonomy" id="502909"/>
    <lineage>
        <taxon>Bacteria</taxon>
        <taxon>Pseudomonadati</taxon>
        <taxon>Bacteroidota</taxon>
        <taxon>Cytophagia</taxon>
        <taxon>Cytophagales</taxon>
        <taxon>Flectobacillaceae</taxon>
        <taxon>Arcicella</taxon>
    </lineage>
</organism>
<dbReference type="SMART" id="SM00044">
    <property type="entry name" value="CYCc"/>
    <property type="match status" value="1"/>
</dbReference>
<keyword evidence="4" id="KW-0812">Transmembrane</keyword>
<reference evidence="6 7" key="1">
    <citation type="submission" date="2020-08" db="EMBL/GenBank/DDBJ databases">
        <title>Functional genomics of gut bacteria from endangered species of beetles.</title>
        <authorList>
            <person name="Carlos-Shanley C."/>
        </authorList>
    </citation>
    <scope>NUCLEOTIDE SEQUENCE [LARGE SCALE GENOMIC DNA]</scope>
    <source>
        <strain evidence="6 7">S00070</strain>
    </source>
</reference>
<feature type="transmembrane region" description="Helical" evidence="4">
    <location>
        <begin position="68"/>
        <end position="86"/>
    </location>
</feature>
<dbReference type="RefSeq" id="WP_184133044.1">
    <property type="nucleotide sequence ID" value="NZ_JACHKT010000009.1"/>
</dbReference>
<dbReference type="GO" id="GO:0035556">
    <property type="term" value="P:intracellular signal transduction"/>
    <property type="evidence" value="ECO:0007669"/>
    <property type="project" value="InterPro"/>
</dbReference>
<feature type="transmembrane region" description="Helical" evidence="4">
    <location>
        <begin position="125"/>
        <end position="144"/>
    </location>
</feature>
<evidence type="ECO:0000313" key="6">
    <source>
        <dbReference type="EMBL" id="MBB6002986.1"/>
    </source>
</evidence>
<dbReference type="InterPro" id="IPR050697">
    <property type="entry name" value="Adenylyl/Guanylyl_Cyclase_3/4"/>
</dbReference>
<dbReference type="Pfam" id="PF00211">
    <property type="entry name" value="Guanylate_cyc"/>
    <property type="match status" value="1"/>
</dbReference>
<dbReference type="Proteomes" id="UP000524404">
    <property type="component" value="Unassembled WGS sequence"/>
</dbReference>
<feature type="transmembrane region" description="Helical" evidence="4">
    <location>
        <begin position="31"/>
        <end position="48"/>
    </location>
</feature>
<name>A0A841EJ51_9BACT</name>
<dbReference type="SUPFAM" id="SSF55073">
    <property type="entry name" value="Nucleotide cyclase"/>
    <property type="match status" value="1"/>
</dbReference>
<keyword evidence="7" id="KW-1185">Reference proteome</keyword>
<dbReference type="GO" id="GO:0004016">
    <property type="term" value="F:adenylate cyclase activity"/>
    <property type="evidence" value="ECO:0007669"/>
    <property type="project" value="UniProtKB-EC"/>
</dbReference>
<dbReference type="EMBL" id="JACHKT010000009">
    <property type="protein sequence ID" value="MBB6002986.1"/>
    <property type="molecule type" value="Genomic_DNA"/>
</dbReference>